<dbReference type="EMBL" id="MHRP01000020">
    <property type="protein sequence ID" value="OHA27212.1"/>
    <property type="molecule type" value="Genomic_DNA"/>
</dbReference>
<evidence type="ECO:0000256" key="1">
    <source>
        <dbReference type="SAM" id="Phobius"/>
    </source>
</evidence>
<dbReference type="Proteomes" id="UP000177943">
    <property type="component" value="Unassembled WGS sequence"/>
</dbReference>
<gene>
    <name evidence="2" type="ORF">A3D56_02020</name>
</gene>
<protein>
    <submittedName>
        <fullName evidence="2">Uncharacterized protein</fullName>
    </submittedName>
</protein>
<feature type="transmembrane region" description="Helical" evidence="1">
    <location>
        <begin position="12"/>
        <end position="33"/>
    </location>
</feature>
<reference evidence="2 3" key="1">
    <citation type="journal article" date="2016" name="Nat. Commun.">
        <title>Thousands of microbial genomes shed light on interconnected biogeochemical processes in an aquifer system.</title>
        <authorList>
            <person name="Anantharaman K."/>
            <person name="Brown C.T."/>
            <person name="Hug L.A."/>
            <person name="Sharon I."/>
            <person name="Castelle C.J."/>
            <person name="Probst A.J."/>
            <person name="Thomas B.C."/>
            <person name="Singh A."/>
            <person name="Wilkins M.J."/>
            <person name="Karaoz U."/>
            <person name="Brodie E.L."/>
            <person name="Williams K.H."/>
            <person name="Hubbard S.S."/>
            <person name="Banfield J.F."/>
        </authorList>
    </citation>
    <scope>NUCLEOTIDE SEQUENCE [LARGE SCALE GENOMIC DNA]</scope>
</reference>
<dbReference type="AlphaFoldDB" id="A0A1G2MVY0"/>
<proteinExistence type="predicted"/>
<keyword evidence="1" id="KW-1133">Transmembrane helix</keyword>
<evidence type="ECO:0000313" key="3">
    <source>
        <dbReference type="Proteomes" id="UP000177943"/>
    </source>
</evidence>
<comment type="caution">
    <text evidence="2">The sequence shown here is derived from an EMBL/GenBank/DDBJ whole genome shotgun (WGS) entry which is preliminary data.</text>
</comment>
<accession>A0A1G2MVY0</accession>
<evidence type="ECO:0000313" key="2">
    <source>
        <dbReference type="EMBL" id="OHA27212.1"/>
    </source>
</evidence>
<sequence>MNTLIHADIFFFVATIAVVIFAIGMLFFFYYVLRIMASINRIAQLLRVGADKVASDIGALRDAIKEEGAKLKDLTLFLGRWLIEKEKPKKRKVKSDE</sequence>
<keyword evidence="1" id="KW-0812">Transmembrane</keyword>
<organism evidence="2 3">
    <name type="scientific">Candidatus Taylorbacteria bacterium RIFCSPHIGHO2_02_FULL_45_35</name>
    <dbReference type="NCBI Taxonomy" id="1802311"/>
    <lineage>
        <taxon>Bacteria</taxon>
        <taxon>Candidatus Tayloriibacteriota</taxon>
    </lineage>
</organism>
<keyword evidence="1" id="KW-0472">Membrane</keyword>
<name>A0A1G2MVY0_9BACT</name>